<sequence length="981" mass="108545">MADIATISLKADTSDLERGTQKLKGFGSTAEKVNGSAQDLNEQFKRGVDNQKKAAQAAEKQRKELHELLNQLNPTNKAFERLDDWQTKLVAASKKGLLPKDQFKDYTSILDQTRDKLQRVHMSLTAEGQALLAQEAATNKAKQAADEFLQSLKNQTDFIGKTKTEILELKAAQMGVSQQAAPMIAKLKEQEKAFLNGSITIGQYRNAMRQLPAQMTDIVTSLASGMPVWMVMIQQGGQIKDSFGGIGNSLKALASLITPARVAMFGFVGAASAVALAAYQGSKEFGEYNKQLILTGGYAGKTAAQLDALARNLSGNGITQRGMSDAISKIVGSGTFSGDAVGMISKTAAAMEKAVGQSIDETIKQFQRLKEEPVKAVTELDKSLHFLTATQLEQIVTLQKQGKEHDAAKIAIESYANAMQDRSQQIEDNLGFLESAWKGVKDMASDAWDAMLNIGRERTLDQKIKEYEEKLLEFQLNPAAKGLHHYKTGQTPEDLRRELDLLNEEKYQRDIENARKEADRKQEELKKSRFMADEALRREYETAEEKHQRKLSEIKNKEHASQAIKDEAIRREKERYEKEKLRGQKKPTAYRPDYGTRADESANEALVSLQAQLKVLKEHKTVADVISSERKKLWDMEAKIAVLEEAKATRKLTNDEQSLLAKKEYVLASQRALAVVGDEVERQKQHNRELDRQLKRVEEIKAKSRALDMGSGKSDRMHQRDIALEQAKSPAEKQALEDYYSKEDSLRNNWEAGVKRGFSEFQDQVSNVYGNVSQISQSVFQGMSNSVSDFVISGKASFGDFTRSFLEMTTKMLVQMAMLNAMKAAFGGTAIGNFLGIDKYDSGGYTGDGGKYDPAGIVHRGEFVFDKESTAKLGKANLYRLMDAGKRGYASGGYVGGSQPMSVNQPRVQVYGAQSTGGINVNLNLGGISVEGGAQQQSSMQNIDIRAAEQSLNNKLKRFMAIEGREGGDLYKIIKAVSIGR</sequence>
<dbReference type="InterPro" id="IPR009628">
    <property type="entry name" value="Phage_tape_measure_N"/>
</dbReference>
<dbReference type="OrthoDB" id="79849at2"/>
<feature type="coiled-coil region" evidence="1">
    <location>
        <begin position="41"/>
        <end position="71"/>
    </location>
</feature>
<name>A0A379G5F6_9GAMM</name>
<dbReference type="HAMAP" id="MF_04138">
    <property type="entry name" value="TMP_LAMBDA"/>
    <property type="match status" value="1"/>
</dbReference>
<gene>
    <name evidence="5" type="ORF">NCTC12026_02605</name>
</gene>
<organism evidence="5 6">
    <name type="scientific">Providencia rustigianii</name>
    <dbReference type="NCBI Taxonomy" id="158850"/>
    <lineage>
        <taxon>Bacteria</taxon>
        <taxon>Pseudomonadati</taxon>
        <taxon>Pseudomonadota</taxon>
        <taxon>Gammaproteobacteria</taxon>
        <taxon>Enterobacterales</taxon>
        <taxon>Morganellaceae</taxon>
        <taxon>Providencia</taxon>
    </lineage>
</organism>
<evidence type="ECO:0000256" key="1">
    <source>
        <dbReference type="SAM" id="Coils"/>
    </source>
</evidence>
<dbReference type="AlphaFoldDB" id="A0A379G5F6"/>
<proteinExistence type="inferred from homology"/>
<dbReference type="RefSeq" id="WP_115164515.1">
    <property type="nucleotide sequence ID" value="NZ_UGUA01000002.1"/>
</dbReference>
<dbReference type="EMBL" id="UGUA01000002">
    <property type="protein sequence ID" value="SUC36187.1"/>
    <property type="molecule type" value="Genomic_DNA"/>
</dbReference>
<evidence type="ECO:0000313" key="5">
    <source>
        <dbReference type="EMBL" id="SUC36187.1"/>
    </source>
</evidence>
<dbReference type="Proteomes" id="UP000255129">
    <property type="component" value="Unassembled WGS sequence"/>
</dbReference>
<dbReference type="NCBIfam" id="TIGR01541">
    <property type="entry name" value="tape_meas_lam_C"/>
    <property type="match status" value="1"/>
</dbReference>
<evidence type="ECO:0000259" key="4">
    <source>
        <dbReference type="Pfam" id="PF09718"/>
    </source>
</evidence>
<feature type="domain" description="Bacteriophage tail tape measure C-terminal" evidence="4">
    <location>
        <begin position="749"/>
        <end position="821"/>
    </location>
</feature>
<feature type="coiled-coil region" evidence="1">
    <location>
        <begin position="680"/>
        <end position="707"/>
    </location>
</feature>
<feature type="coiled-coil region" evidence="1">
    <location>
        <begin position="504"/>
        <end position="560"/>
    </location>
</feature>
<dbReference type="InterPro" id="IPR043680">
    <property type="entry name" value="GpH_LAMBDA"/>
</dbReference>
<dbReference type="Pfam" id="PF09718">
    <property type="entry name" value="Tape_meas_lam_C"/>
    <property type="match status" value="1"/>
</dbReference>
<evidence type="ECO:0000313" key="6">
    <source>
        <dbReference type="Proteomes" id="UP000255129"/>
    </source>
</evidence>
<reference evidence="5 6" key="1">
    <citation type="submission" date="2018-06" db="EMBL/GenBank/DDBJ databases">
        <authorList>
            <consortium name="Pathogen Informatics"/>
            <person name="Doyle S."/>
        </authorList>
    </citation>
    <scope>NUCLEOTIDE SEQUENCE [LARGE SCALE GENOMIC DNA]</scope>
    <source>
        <strain evidence="5 6">NCTC12026</strain>
    </source>
</reference>
<evidence type="ECO:0000256" key="2">
    <source>
        <dbReference type="SAM" id="MobiDB-lite"/>
    </source>
</evidence>
<feature type="domain" description="Bacteriophage tail tape measure N-terminal" evidence="3">
    <location>
        <begin position="199"/>
        <end position="395"/>
    </location>
</feature>
<feature type="region of interest" description="Disordered" evidence="2">
    <location>
        <begin position="575"/>
        <end position="596"/>
    </location>
</feature>
<protein>
    <submittedName>
        <fullName evidence="5">Phage-related minor tail protein</fullName>
    </submittedName>
</protein>
<dbReference type="InterPro" id="IPR006431">
    <property type="entry name" value="Phage_tape_meas_C"/>
</dbReference>
<accession>A0A379G5F6</accession>
<keyword evidence="1" id="KW-0175">Coiled coil</keyword>
<evidence type="ECO:0000259" key="3">
    <source>
        <dbReference type="Pfam" id="PF06791"/>
    </source>
</evidence>
<dbReference type="Pfam" id="PF06791">
    <property type="entry name" value="TMP_2"/>
    <property type="match status" value="1"/>
</dbReference>